<dbReference type="RefSeq" id="WP_149091828.1">
    <property type="nucleotide sequence ID" value="NZ_VKKY01000002.1"/>
</dbReference>
<keyword evidence="3" id="KW-1185">Reference proteome</keyword>
<name>A0A5B6THN6_9BACT</name>
<dbReference type="PANTHER" id="PTHR31047">
    <property type="entry name" value="MEIOTICALLY UP-REGULATED GENE 157 PROTEIN"/>
    <property type="match status" value="1"/>
</dbReference>
<keyword evidence="2" id="KW-0378">Hydrolase</keyword>
<feature type="chain" id="PRO_5022701057" evidence="1">
    <location>
        <begin position="27"/>
        <end position="471"/>
    </location>
</feature>
<accession>A0A5B6THN6</accession>
<dbReference type="PIRSF" id="PIRSF028846">
    <property type="entry name" value="UCP028846"/>
    <property type="match status" value="1"/>
</dbReference>
<evidence type="ECO:0000256" key="1">
    <source>
        <dbReference type="SAM" id="SignalP"/>
    </source>
</evidence>
<dbReference type="OrthoDB" id="181472at2"/>
<dbReference type="GO" id="GO:0005975">
    <property type="term" value="P:carbohydrate metabolic process"/>
    <property type="evidence" value="ECO:0007669"/>
    <property type="project" value="InterPro"/>
</dbReference>
<keyword evidence="1" id="KW-0732">Signal</keyword>
<dbReference type="GO" id="GO:0016787">
    <property type="term" value="F:hydrolase activity"/>
    <property type="evidence" value="ECO:0007669"/>
    <property type="project" value="UniProtKB-KW"/>
</dbReference>
<evidence type="ECO:0000313" key="2">
    <source>
        <dbReference type="EMBL" id="KAA3438772.1"/>
    </source>
</evidence>
<dbReference type="Pfam" id="PF06824">
    <property type="entry name" value="Glyco_hydro_125"/>
    <property type="match status" value="1"/>
</dbReference>
<comment type="caution">
    <text evidence="2">The sequence shown here is derived from an EMBL/GenBank/DDBJ whole genome shotgun (WGS) entry which is preliminary data.</text>
</comment>
<dbReference type="AlphaFoldDB" id="A0A5B6THN6"/>
<dbReference type="EMBL" id="VKKY01000002">
    <property type="protein sequence ID" value="KAA3438772.1"/>
    <property type="molecule type" value="Genomic_DNA"/>
</dbReference>
<evidence type="ECO:0000313" key="3">
    <source>
        <dbReference type="Proteomes" id="UP000324133"/>
    </source>
</evidence>
<dbReference type="Proteomes" id="UP000324133">
    <property type="component" value="Unassembled WGS sequence"/>
</dbReference>
<dbReference type="InterPro" id="IPR008928">
    <property type="entry name" value="6-hairpin_glycosidase_sf"/>
</dbReference>
<sequence>MNRRTFMQSSALVGAGVLFNPQFLFASAEFPVVRVSAAKRNFQSKSVDQAISEFAKNVKDKELSWLFQNCFPSTLDTTVTHKMDGGKPDTYVITGDIDAMWLRDSSAQVWPYLQFANKDEKLKQLIAGVINRQTRCILKDPYANAFYGDDTKVGEWKTDHTDMQPGVHERKWEIDSLCYPIRLAYHYWKTTNDTKPFGTEWQQAVKTTLKTFKEQQRKQDLGPYKFQRTTQFATDTLSMAGYGNPVNPVGLICSSFRPSDDASVYSFLVPSNFFAVVSLRQAAEMMDKIAKDQKTANDMTALAKEVEAALKDHAIIDHPKHGKLYAFEVDGFGNHYLMDDANVPSLLSLPYLGAISVSDPIYQNTRKFVLSASNPFFYKGKAGEGVGGPHVGKDMIWPMAIIMRGLTSTSQEEIKTCINMLKNTHGGTGFMHESFHKDDPKKFSRSWFAWANTLFGELLWKTYQESPKLLA</sequence>
<dbReference type="InterPro" id="IPR008313">
    <property type="entry name" value="GH125"/>
</dbReference>
<dbReference type="SMART" id="SM01149">
    <property type="entry name" value="DUF1237"/>
    <property type="match status" value="1"/>
</dbReference>
<dbReference type="SUPFAM" id="SSF48208">
    <property type="entry name" value="Six-hairpin glycosidases"/>
    <property type="match status" value="1"/>
</dbReference>
<protein>
    <submittedName>
        <fullName evidence="2">Glycoside hydrolase family 125 protein</fullName>
    </submittedName>
</protein>
<organism evidence="2 3">
    <name type="scientific">Rufibacter hautae</name>
    <dbReference type="NCBI Taxonomy" id="2595005"/>
    <lineage>
        <taxon>Bacteria</taxon>
        <taxon>Pseudomonadati</taxon>
        <taxon>Bacteroidota</taxon>
        <taxon>Cytophagia</taxon>
        <taxon>Cytophagales</taxon>
        <taxon>Hymenobacteraceae</taxon>
        <taxon>Rufibacter</taxon>
    </lineage>
</organism>
<dbReference type="InterPro" id="IPR012341">
    <property type="entry name" value="6hp_glycosidase-like_sf"/>
</dbReference>
<dbReference type="Gene3D" id="1.50.10.10">
    <property type="match status" value="1"/>
</dbReference>
<proteinExistence type="predicted"/>
<reference evidence="2 3" key="1">
    <citation type="submission" date="2019-07" db="EMBL/GenBank/DDBJ databases">
        <title>Rufibacter sp. nov., isolated from lake sediment.</title>
        <authorList>
            <person name="Qu J.-H."/>
        </authorList>
    </citation>
    <scope>NUCLEOTIDE SEQUENCE [LARGE SCALE GENOMIC DNA]</scope>
    <source>
        <strain evidence="2 3">NBS58-1</strain>
    </source>
</reference>
<feature type="signal peptide" evidence="1">
    <location>
        <begin position="1"/>
        <end position="26"/>
    </location>
</feature>
<gene>
    <name evidence="2" type="ORF">FOA19_16285</name>
</gene>
<dbReference type="PANTHER" id="PTHR31047:SF0">
    <property type="entry name" value="MEIOTICALLY UP-REGULATED GENE 157 PROTEIN"/>
    <property type="match status" value="1"/>
</dbReference>